<dbReference type="OMA" id="RTHILRW"/>
<dbReference type="InterPro" id="IPR052337">
    <property type="entry name" value="SAT4-like"/>
</dbReference>
<dbReference type="InterPro" id="IPR049326">
    <property type="entry name" value="Rhodopsin_dom_fungi"/>
</dbReference>
<dbReference type="RefSeq" id="XP_007865804.1">
    <property type="nucleotide sequence ID" value="XM_007867613.1"/>
</dbReference>
<evidence type="ECO:0000256" key="5">
    <source>
        <dbReference type="ARBA" id="ARBA00038359"/>
    </source>
</evidence>
<feature type="transmembrane region" description="Helical" evidence="7">
    <location>
        <begin position="75"/>
        <end position="101"/>
    </location>
</feature>
<reference evidence="9 10" key="1">
    <citation type="journal article" date="2012" name="Science">
        <title>The Paleozoic origin of enzymatic lignin decomposition reconstructed from 31 fungal genomes.</title>
        <authorList>
            <person name="Floudas D."/>
            <person name="Binder M."/>
            <person name="Riley R."/>
            <person name="Barry K."/>
            <person name="Blanchette R.A."/>
            <person name="Henrissat B."/>
            <person name="Martinez A.T."/>
            <person name="Otillar R."/>
            <person name="Spatafora J.W."/>
            <person name="Yadav J.S."/>
            <person name="Aerts A."/>
            <person name="Benoit I."/>
            <person name="Boyd A."/>
            <person name="Carlson A."/>
            <person name="Copeland A."/>
            <person name="Coutinho P.M."/>
            <person name="de Vries R.P."/>
            <person name="Ferreira P."/>
            <person name="Findley K."/>
            <person name="Foster B."/>
            <person name="Gaskell J."/>
            <person name="Glotzer D."/>
            <person name="Gorecki P."/>
            <person name="Heitman J."/>
            <person name="Hesse C."/>
            <person name="Hori C."/>
            <person name="Igarashi K."/>
            <person name="Jurgens J.A."/>
            <person name="Kallen N."/>
            <person name="Kersten P."/>
            <person name="Kohler A."/>
            <person name="Kuees U."/>
            <person name="Kumar T.K.A."/>
            <person name="Kuo A."/>
            <person name="LaButti K."/>
            <person name="Larrondo L.F."/>
            <person name="Lindquist E."/>
            <person name="Ling A."/>
            <person name="Lombard V."/>
            <person name="Lucas S."/>
            <person name="Lundell T."/>
            <person name="Martin R."/>
            <person name="McLaughlin D.J."/>
            <person name="Morgenstern I."/>
            <person name="Morin E."/>
            <person name="Murat C."/>
            <person name="Nagy L.G."/>
            <person name="Nolan M."/>
            <person name="Ohm R.A."/>
            <person name="Patyshakuliyeva A."/>
            <person name="Rokas A."/>
            <person name="Ruiz-Duenas F.J."/>
            <person name="Sabat G."/>
            <person name="Salamov A."/>
            <person name="Samejima M."/>
            <person name="Schmutz J."/>
            <person name="Slot J.C."/>
            <person name="St John F."/>
            <person name="Stenlid J."/>
            <person name="Sun H."/>
            <person name="Sun S."/>
            <person name="Syed K."/>
            <person name="Tsang A."/>
            <person name="Wiebenga A."/>
            <person name="Young D."/>
            <person name="Pisabarro A."/>
            <person name="Eastwood D.C."/>
            <person name="Martin F."/>
            <person name="Cullen D."/>
            <person name="Grigoriev I.V."/>
            <person name="Hibbett D.S."/>
        </authorList>
    </citation>
    <scope>NUCLEOTIDE SEQUENCE [LARGE SCALE GENOMIC DNA]</scope>
    <source>
        <strain evidence="9 10">ATCC 11539</strain>
    </source>
</reference>
<dbReference type="PANTHER" id="PTHR33048">
    <property type="entry name" value="PTH11-LIKE INTEGRAL MEMBRANE PROTEIN (AFU_ORTHOLOGUE AFUA_5G11245)"/>
    <property type="match status" value="1"/>
</dbReference>
<evidence type="ECO:0000313" key="10">
    <source>
        <dbReference type="Proteomes" id="UP000030669"/>
    </source>
</evidence>
<proteinExistence type="inferred from homology"/>
<dbReference type="HOGENOM" id="CLU_052841_0_0_1"/>
<dbReference type="Pfam" id="PF20684">
    <property type="entry name" value="Fung_rhodopsin"/>
    <property type="match status" value="1"/>
</dbReference>
<comment type="subcellular location">
    <subcellularLocation>
        <location evidence="1">Membrane</location>
        <topology evidence="1">Multi-pass membrane protein</topology>
    </subcellularLocation>
</comment>
<dbReference type="GeneID" id="19304016"/>
<feature type="transmembrane region" description="Helical" evidence="7">
    <location>
        <begin position="12"/>
        <end position="32"/>
    </location>
</feature>
<feature type="transmembrane region" description="Helical" evidence="7">
    <location>
        <begin position="190"/>
        <end position="212"/>
    </location>
</feature>
<feature type="transmembrane region" description="Helical" evidence="7">
    <location>
        <begin position="154"/>
        <end position="178"/>
    </location>
</feature>
<evidence type="ECO:0000256" key="4">
    <source>
        <dbReference type="ARBA" id="ARBA00023136"/>
    </source>
</evidence>
<feature type="domain" description="Rhodopsin" evidence="8">
    <location>
        <begin position="28"/>
        <end position="241"/>
    </location>
</feature>
<feature type="compositionally biased region" description="Polar residues" evidence="6">
    <location>
        <begin position="416"/>
        <end position="427"/>
    </location>
</feature>
<evidence type="ECO:0000256" key="7">
    <source>
        <dbReference type="SAM" id="Phobius"/>
    </source>
</evidence>
<keyword evidence="2 7" id="KW-0812">Transmembrane</keyword>
<dbReference type="EMBL" id="KB469301">
    <property type="protein sequence ID" value="EPQ55763.1"/>
    <property type="molecule type" value="Genomic_DNA"/>
</dbReference>
<evidence type="ECO:0000256" key="1">
    <source>
        <dbReference type="ARBA" id="ARBA00004141"/>
    </source>
</evidence>
<dbReference type="PANTHER" id="PTHR33048:SF47">
    <property type="entry name" value="INTEGRAL MEMBRANE PROTEIN-RELATED"/>
    <property type="match status" value="1"/>
</dbReference>
<evidence type="ECO:0000256" key="2">
    <source>
        <dbReference type="ARBA" id="ARBA00022692"/>
    </source>
</evidence>
<dbReference type="OrthoDB" id="444631at2759"/>
<keyword evidence="4 7" id="KW-0472">Membrane</keyword>
<organism evidence="9 10">
    <name type="scientific">Gloeophyllum trabeum (strain ATCC 11539 / FP-39264 / Madison 617)</name>
    <name type="common">Brown rot fungus</name>
    <dbReference type="NCBI Taxonomy" id="670483"/>
    <lineage>
        <taxon>Eukaryota</taxon>
        <taxon>Fungi</taxon>
        <taxon>Dikarya</taxon>
        <taxon>Basidiomycota</taxon>
        <taxon>Agaricomycotina</taxon>
        <taxon>Agaricomycetes</taxon>
        <taxon>Gloeophyllales</taxon>
        <taxon>Gloeophyllaceae</taxon>
        <taxon>Gloeophyllum</taxon>
    </lineage>
</organism>
<feature type="transmembrane region" description="Helical" evidence="7">
    <location>
        <begin position="113"/>
        <end position="134"/>
    </location>
</feature>
<feature type="region of interest" description="Disordered" evidence="6">
    <location>
        <begin position="373"/>
        <end position="427"/>
    </location>
</feature>
<name>S7Q8K2_GLOTA</name>
<dbReference type="eggNOG" id="ENOG502SMVQ">
    <property type="taxonomic scope" value="Eukaryota"/>
</dbReference>
<dbReference type="Proteomes" id="UP000030669">
    <property type="component" value="Unassembled WGS sequence"/>
</dbReference>
<gene>
    <name evidence="9" type="ORF">GLOTRDRAFT_138559</name>
</gene>
<evidence type="ECO:0000313" key="9">
    <source>
        <dbReference type="EMBL" id="EPQ55763.1"/>
    </source>
</evidence>
<keyword evidence="10" id="KW-1185">Reference proteome</keyword>
<dbReference type="AlphaFoldDB" id="S7Q8K2"/>
<evidence type="ECO:0000259" key="8">
    <source>
        <dbReference type="Pfam" id="PF20684"/>
    </source>
</evidence>
<evidence type="ECO:0000256" key="3">
    <source>
        <dbReference type="ARBA" id="ARBA00022989"/>
    </source>
</evidence>
<accession>S7Q8K2</accession>
<feature type="transmembrane region" description="Helical" evidence="7">
    <location>
        <begin position="44"/>
        <end position="63"/>
    </location>
</feature>
<dbReference type="GO" id="GO:0016020">
    <property type="term" value="C:membrane"/>
    <property type="evidence" value="ECO:0007669"/>
    <property type="project" value="UniProtKB-SubCell"/>
</dbReference>
<evidence type="ECO:0000256" key="6">
    <source>
        <dbReference type="SAM" id="MobiDB-lite"/>
    </source>
</evidence>
<feature type="compositionally biased region" description="Basic and acidic residues" evidence="6">
    <location>
        <begin position="400"/>
        <end position="412"/>
    </location>
</feature>
<comment type="similarity">
    <text evidence="5">Belongs to the SAT4 family.</text>
</comment>
<keyword evidence="3 7" id="KW-1133">Transmembrane helix</keyword>
<dbReference type="KEGG" id="gtr:GLOTRDRAFT_138559"/>
<sequence length="427" mass="47532">MGLDTKDPLVQIKITETVCGFVAICMTVSRLYIRRGRYWWDDAWVFFSLINLFIQFAAVFMHVEDPSEISRTSRIAAYYLMAVTFYTIIWSARLAILYSIIRLDPDPVMRYRLKWVAGVFVAAIFFFFAQLMWVCEPEPGWKDARSPQCRLNKEVAICQVVSDVISDLLLITLPIRLIRGIRDRGLQRRLMLIFSTSIVTTVVSLAHAYYIITDGEIPVVISALVEDCMSLTVANLPVTATALLRMFGVYGESDRDDSYADGSTGGPRFKHTSFGFKTRFTSVFGVSTGRHRGHGTTFGATTGYGGQTTIGTDETEPTTATPFKVGALDCTGQGATRTVEFQLGERMPMSADMDRKGLLGPMPETPVKEAPTVLEDDRASHGSKGSAEQGRLRKLASFTWDRRGAEQNERLPEGVQVTTETVRTADS</sequence>
<protein>
    <recommendedName>
        <fullName evidence="8">Rhodopsin domain-containing protein</fullName>
    </recommendedName>
</protein>